<name>A0ACC2LAU6_PERAE</name>
<evidence type="ECO:0000313" key="2">
    <source>
        <dbReference type="Proteomes" id="UP001234297"/>
    </source>
</evidence>
<organism evidence="1 2">
    <name type="scientific">Persea americana</name>
    <name type="common">Avocado</name>
    <dbReference type="NCBI Taxonomy" id="3435"/>
    <lineage>
        <taxon>Eukaryota</taxon>
        <taxon>Viridiplantae</taxon>
        <taxon>Streptophyta</taxon>
        <taxon>Embryophyta</taxon>
        <taxon>Tracheophyta</taxon>
        <taxon>Spermatophyta</taxon>
        <taxon>Magnoliopsida</taxon>
        <taxon>Magnoliidae</taxon>
        <taxon>Laurales</taxon>
        <taxon>Lauraceae</taxon>
        <taxon>Persea</taxon>
    </lineage>
</organism>
<evidence type="ECO:0000313" key="1">
    <source>
        <dbReference type="EMBL" id="KAJ8630273.1"/>
    </source>
</evidence>
<protein>
    <submittedName>
        <fullName evidence="1">Uncharacterized protein</fullName>
    </submittedName>
</protein>
<gene>
    <name evidence="1" type="ORF">MRB53_023596</name>
</gene>
<accession>A0ACC2LAU6</accession>
<sequence>MEMEDDGEMSGRWLHGEPEVCVQIWEEDGAWRRWVVRDEEEGDGRWMEEMGRRGEMEKMREMESPGSGMGGMMGCSRWSQGEMEKMRGIDEV</sequence>
<reference evidence="1 2" key="1">
    <citation type="journal article" date="2022" name="Hortic Res">
        <title>A haplotype resolved chromosomal level avocado genome allows analysis of novel avocado genes.</title>
        <authorList>
            <person name="Nath O."/>
            <person name="Fletcher S.J."/>
            <person name="Hayward A."/>
            <person name="Shaw L.M."/>
            <person name="Masouleh A.K."/>
            <person name="Furtado A."/>
            <person name="Henry R.J."/>
            <person name="Mitter N."/>
        </authorList>
    </citation>
    <scope>NUCLEOTIDE SEQUENCE [LARGE SCALE GENOMIC DNA]</scope>
    <source>
        <strain evidence="2">cv. Hass</strain>
    </source>
</reference>
<dbReference type="Proteomes" id="UP001234297">
    <property type="component" value="Chromosome 7"/>
</dbReference>
<keyword evidence="2" id="KW-1185">Reference proteome</keyword>
<comment type="caution">
    <text evidence="1">The sequence shown here is derived from an EMBL/GenBank/DDBJ whole genome shotgun (WGS) entry which is preliminary data.</text>
</comment>
<dbReference type="EMBL" id="CM056815">
    <property type="protein sequence ID" value="KAJ8630273.1"/>
    <property type="molecule type" value="Genomic_DNA"/>
</dbReference>
<proteinExistence type="predicted"/>